<dbReference type="PROSITE" id="PS51670">
    <property type="entry name" value="SHKT"/>
    <property type="match status" value="1"/>
</dbReference>
<dbReference type="GO" id="GO:0008237">
    <property type="term" value="F:metallopeptidase activity"/>
    <property type="evidence" value="ECO:0007669"/>
    <property type="project" value="UniProtKB-KW"/>
</dbReference>
<keyword evidence="5 8" id="KW-0862">Zinc</keyword>
<organism evidence="12 13">
    <name type="scientific">Hydra vulgaris</name>
    <name type="common">Hydra</name>
    <name type="synonym">Hydra attenuata</name>
    <dbReference type="NCBI Taxonomy" id="6087"/>
    <lineage>
        <taxon>Eukaryota</taxon>
        <taxon>Metazoa</taxon>
        <taxon>Cnidaria</taxon>
        <taxon>Hydrozoa</taxon>
        <taxon>Hydroidolina</taxon>
        <taxon>Anthoathecata</taxon>
        <taxon>Aplanulata</taxon>
        <taxon>Hydridae</taxon>
        <taxon>Hydra</taxon>
    </lineage>
</organism>
<keyword evidence="9" id="KW-0732">Signal</keyword>
<comment type="cofactor">
    <cofactor evidence="8 9">
        <name>Zn(2+)</name>
        <dbReference type="ChEBI" id="CHEBI:29105"/>
    </cofactor>
    <text evidence="8 9">Binds 1 zinc ion per subunit.</text>
</comment>
<feature type="binding site" evidence="8">
    <location>
        <position position="129"/>
    </location>
    <ligand>
        <name>Zn(2+)</name>
        <dbReference type="ChEBI" id="CHEBI:29105"/>
        <note>catalytic</note>
    </ligand>
</feature>
<dbReference type="InterPro" id="IPR034035">
    <property type="entry name" value="Astacin-like_dom"/>
</dbReference>
<evidence type="ECO:0000256" key="2">
    <source>
        <dbReference type="ARBA" id="ARBA00022670"/>
    </source>
</evidence>
<dbReference type="InterPro" id="IPR024079">
    <property type="entry name" value="MetalloPept_cat_dom_sf"/>
</dbReference>
<dbReference type="PANTHER" id="PTHR10127">
    <property type="entry name" value="DISCOIDIN, CUB, EGF, LAMININ , AND ZINC METALLOPROTEASE DOMAIN CONTAINING"/>
    <property type="match status" value="1"/>
</dbReference>
<feature type="domain" description="ShKT" evidence="10">
    <location>
        <begin position="292"/>
        <end position="324"/>
    </location>
</feature>
<feature type="active site" evidence="8">
    <location>
        <position position="120"/>
    </location>
</feature>
<dbReference type="RefSeq" id="XP_065668721.1">
    <property type="nucleotide sequence ID" value="XM_065812649.1"/>
</dbReference>
<sequence>MRFLSFLVCICFVLYKPSFSKSILRYRRDTVRNPSRKWPGGTVPFLYSANTSYQTKIAFEEAVREIQKVSCVRFVPRTHEKDYVRIITGAGCYSMIGKDGGEQELSLGQGCYRKGISLHEIMHLLGFFHEQSRPDRDDHVTIHSSHISEDARTQFRKYRYEDGDTLGEDYDPDSIMHYENNAFSKNGQSTITHKKYPWKSFGQREKLSDIDKIQLNKLYRCKKTNDSIDINKKINENSKITSNTDKVICADNQWSSLNGECIIGYFMGRCNSSPVRMSMLCPKTCGFCSPTCKDSSPFCSSLSGFIFCESNYAKNRCKKSCGFC</sequence>
<dbReference type="GeneID" id="100210362"/>
<evidence type="ECO:0000259" key="11">
    <source>
        <dbReference type="PROSITE" id="PS51864"/>
    </source>
</evidence>
<evidence type="ECO:0000256" key="6">
    <source>
        <dbReference type="ARBA" id="ARBA00023049"/>
    </source>
</evidence>
<reference evidence="13" key="1">
    <citation type="submission" date="2025-08" db="UniProtKB">
        <authorList>
            <consortium name="RefSeq"/>
        </authorList>
    </citation>
    <scope>IDENTIFICATION</scope>
</reference>
<feature type="chain" id="PRO_5044978089" description="Metalloendopeptidase" evidence="9">
    <location>
        <begin position="21"/>
        <end position="324"/>
    </location>
</feature>
<evidence type="ECO:0000256" key="5">
    <source>
        <dbReference type="ARBA" id="ARBA00022833"/>
    </source>
</evidence>
<evidence type="ECO:0000256" key="1">
    <source>
        <dbReference type="ARBA" id="ARBA00002657"/>
    </source>
</evidence>
<keyword evidence="7" id="KW-1015">Disulfide bond</keyword>
<evidence type="ECO:0000313" key="12">
    <source>
        <dbReference type="Proteomes" id="UP001652625"/>
    </source>
</evidence>
<evidence type="ECO:0000313" key="13">
    <source>
        <dbReference type="RefSeq" id="XP_065668721.1"/>
    </source>
</evidence>
<keyword evidence="2 8" id="KW-0645">Protease</keyword>
<proteinExistence type="predicted"/>
<dbReference type="SUPFAM" id="SSF55486">
    <property type="entry name" value="Metalloproteases ('zincins'), catalytic domain"/>
    <property type="match status" value="1"/>
</dbReference>
<keyword evidence="6 8" id="KW-0482">Metalloprotease</keyword>
<name>A0ABM4D385_HYDVU</name>
<dbReference type="Pfam" id="PF01400">
    <property type="entry name" value="Astacin"/>
    <property type="match status" value="1"/>
</dbReference>
<comment type="caution">
    <text evidence="7">Lacks conserved residue(s) required for the propagation of feature annotation.</text>
</comment>
<accession>A0ABM4D385</accession>
<comment type="function">
    <text evidence="1">Metalloprotease.</text>
</comment>
<evidence type="ECO:0000256" key="4">
    <source>
        <dbReference type="ARBA" id="ARBA00022801"/>
    </source>
</evidence>
<dbReference type="PROSITE" id="PS51864">
    <property type="entry name" value="ASTACIN"/>
    <property type="match status" value="1"/>
</dbReference>
<dbReference type="InterPro" id="IPR006026">
    <property type="entry name" value="Peptidase_Metallo"/>
</dbReference>
<dbReference type="InterPro" id="IPR001506">
    <property type="entry name" value="Peptidase_M12A"/>
</dbReference>
<feature type="disulfide bond" evidence="7">
    <location>
        <begin position="299"/>
        <end position="317"/>
    </location>
</feature>
<dbReference type="Proteomes" id="UP001652625">
    <property type="component" value="Chromosome 12"/>
</dbReference>
<protein>
    <recommendedName>
        <fullName evidence="9">Metalloendopeptidase</fullName>
        <ecNumber evidence="9">3.4.24.-</ecNumber>
    </recommendedName>
</protein>
<dbReference type="InterPro" id="IPR003582">
    <property type="entry name" value="ShKT_dom"/>
</dbReference>
<feature type="binding site" evidence="8">
    <location>
        <position position="123"/>
    </location>
    <ligand>
        <name>Zn(2+)</name>
        <dbReference type="ChEBI" id="CHEBI:29105"/>
        <note>catalytic</note>
    </ligand>
</feature>
<feature type="signal peptide" evidence="9">
    <location>
        <begin position="1"/>
        <end position="20"/>
    </location>
</feature>
<evidence type="ECO:0000256" key="3">
    <source>
        <dbReference type="ARBA" id="ARBA00022723"/>
    </source>
</evidence>
<dbReference type="Pfam" id="PF01549">
    <property type="entry name" value="ShK"/>
    <property type="match status" value="2"/>
</dbReference>
<dbReference type="PRINTS" id="PR00480">
    <property type="entry name" value="ASTACIN"/>
</dbReference>
<feature type="domain" description="Peptidase M12A" evidence="11">
    <location>
        <begin position="29"/>
        <end position="222"/>
    </location>
</feature>
<keyword evidence="4 8" id="KW-0378">Hydrolase</keyword>
<dbReference type="SMART" id="SM00235">
    <property type="entry name" value="ZnMc"/>
    <property type="match status" value="1"/>
</dbReference>
<evidence type="ECO:0000256" key="8">
    <source>
        <dbReference type="PROSITE-ProRule" id="PRU01211"/>
    </source>
</evidence>
<evidence type="ECO:0000259" key="10">
    <source>
        <dbReference type="PROSITE" id="PS51670"/>
    </source>
</evidence>
<dbReference type="Gene3D" id="3.40.390.10">
    <property type="entry name" value="Collagenase (Catalytic Domain)"/>
    <property type="match status" value="1"/>
</dbReference>
<keyword evidence="3 8" id="KW-0479">Metal-binding</keyword>
<gene>
    <name evidence="13" type="primary">LOC100210362</name>
</gene>
<feature type="disulfide bond" evidence="7">
    <location>
        <begin position="308"/>
        <end position="321"/>
    </location>
</feature>
<evidence type="ECO:0000256" key="9">
    <source>
        <dbReference type="RuleBase" id="RU361183"/>
    </source>
</evidence>
<feature type="binding site" evidence="8">
    <location>
        <position position="119"/>
    </location>
    <ligand>
        <name>Zn(2+)</name>
        <dbReference type="ChEBI" id="CHEBI:29105"/>
        <note>catalytic</note>
    </ligand>
</feature>
<evidence type="ECO:0000256" key="7">
    <source>
        <dbReference type="PROSITE-ProRule" id="PRU01005"/>
    </source>
</evidence>
<dbReference type="CDD" id="cd04280">
    <property type="entry name" value="ZnMc_astacin_like"/>
    <property type="match status" value="1"/>
</dbReference>
<keyword evidence="12" id="KW-1185">Reference proteome</keyword>
<dbReference type="PANTHER" id="PTHR10127:SF780">
    <property type="entry name" value="METALLOENDOPEPTIDASE"/>
    <property type="match status" value="1"/>
</dbReference>
<dbReference type="EC" id="3.4.24.-" evidence="9"/>